<sequence length="336" mass="36655">MARFLALVSLALALIVTATPTPERRLTHVPREATKLAADPETGTIYLFNSRDEPIGSMDGEAAETIHRRAGGCSDISADEVQKRMCSGLRHWYRVLILFVKVPGWGKLKDTANSMWGDYQREIKTNNPDFPDKPAAVCITNNDVDITINGDPQCTTQSQSIGGSVDGTNGTVMLQQTEGTVYTLETTTTTQASVALGISASATFKIPEVAEDTFSTSLTTTVTNTLGKTLSSPFPDTSESSSSNQQTTSTVTAQQKDGQTCKLDFETKTCTTKGSGQLPFVASGWVWFVYKNKTKDHWNWALLMEAYLDEGERSTYMNFDSAVGTETKSQYNVVCQ</sequence>
<protein>
    <submittedName>
        <fullName evidence="3">Uncharacterized protein</fullName>
    </submittedName>
</protein>
<name>D8Q4K2_SCHCM</name>
<keyword evidence="4" id="KW-1185">Reference proteome</keyword>
<feature type="region of interest" description="Disordered" evidence="1">
    <location>
        <begin position="229"/>
        <end position="253"/>
    </location>
</feature>
<dbReference type="AlphaFoldDB" id="D8Q4K2"/>
<feature type="signal peptide" evidence="2">
    <location>
        <begin position="1"/>
        <end position="18"/>
    </location>
</feature>
<proteinExistence type="predicted"/>
<evidence type="ECO:0000313" key="4">
    <source>
        <dbReference type="Proteomes" id="UP000007431"/>
    </source>
</evidence>
<evidence type="ECO:0000313" key="3">
    <source>
        <dbReference type="EMBL" id="EFI97247.1"/>
    </source>
</evidence>
<dbReference type="VEuPathDB" id="FungiDB:SCHCODRAFT_02626523"/>
<reference evidence="3 4" key="1">
    <citation type="journal article" date="2010" name="Nat. Biotechnol.">
        <title>Genome sequence of the model mushroom Schizophyllum commune.</title>
        <authorList>
            <person name="Ohm R.A."/>
            <person name="de Jong J.F."/>
            <person name="Lugones L.G."/>
            <person name="Aerts A."/>
            <person name="Kothe E."/>
            <person name="Stajich J.E."/>
            <person name="de Vries R.P."/>
            <person name="Record E."/>
            <person name="Levasseur A."/>
            <person name="Baker S.E."/>
            <person name="Bartholomew K.A."/>
            <person name="Coutinho P.M."/>
            <person name="Erdmann S."/>
            <person name="Fowler T.J."/>
            <person name="Gathman A.C."/>
            <person name="Lombard V."/>
            <person name="Henrissat B."/>
            <person name="Knabe N."/>
            <person name="Kuees U."/>
            <person name="Lilly W.W."/>
            <person name="Lindquist E."/>
            <person name="Lucas S."/>
            <person name="Magnuson J.K."/>
            <person name="Piumi F."/>
            <person name="Raudaskoski M."/>
            <person name="Salamov A."/>
            <person name="Schmutz J."/>
            <person name="Schwarze F.W.M.R."/>
            <person name="vanKuyk P.A."/>
            <person name="Horton J.S."/>
            <person name="Grigoriev I.V."/>
            <person name="Woesten H.A.B."/>
        </authorList>
    </citation>
    <scope>NUCLEOTIDE SEQUENCE [LARGE SCALE GENOMIC DNA]</scope>
    <source>
        <strain evidence="4">H4-8 / FGSC 9210</strain>
    </source>
</reference>
<dbReference type="OMA" id="QYANDNW"/>
<dbReference type="Proteomes" id="UP000007431">
    <property type="component" value="Unassembled WGS sequence"/>
</dbReference>
<feature type="chain" id="PRO_5003120520" evidence="2">
    <location>
        <begin position="19"/>
        <end position="336"/>
    </location>
</feature>
<dbReference type="EMBL" id="GL377306">
    <property type="protein sequence ID" value="EFI97247.1"/>
    <property type="molecule type" value="Genomic_DNA"/>
</dbReference>
<evidence type="ECO:0000256" key="2">
    <source>
        <dbReference type="SAM" id="SignalP"/>
    </source>
</evidence>
<accession>D8Q4K2</accession>
<dbReference type="STRING" id="578458.D8Q4K2"/>
<dbReference type="InParanoid" id="D8Q4K2"/>
<dbReference type="eggNOG" id="ENOG502SREE">
    <property type="taxonomic scope" value="Eukaryota"/>
</dbReference>
<keyword evidence="2" id="KW-0732">Signal</keyword>
<gene>
    <name evidence="3" type="ORF">SCHCODRAFT_234796</name>
</gene>
<evidence type="ECO:0000256" key="1">
    <source>
        <dbReference type="SAM" id="MobiDB-lite"/>
    </source>
</evidence>
<dbReference type="HOGENOM" id="CLU_058858_1_0_1"/>
<organism evidence="4">
    <name type="scientific">Schizophyllum commune (strain H4-8 / FGSC 9210)</name>
    <name type="common">Split gill fungus</name>
    <dbReference type="NCBI Taxonomy" id="578458"/>
    <lineage>
        <taxon>Eukaryota</taxon>
        <taxon>Fungi</taxon>
        <taxon>Dikarya</taxon>
        <taxon>Basidiomycota</taxon>
        <taxon>Agaricomycotina</taxon>
        <taxon>Agaricomycetes</taxon>
        <taxon>Agaricomycetidae</taxon>
        <taxon>Agaricales</taxon>
        <taxon>Schizophyllaceae</taxon>
        <taxon>Schizophyllum</taxon>
    </lineage>
</organism>